<name>A0A1M5UVP6_9RHOB</name>
<organism evidence="2 3">
    <name type="scientific">Cognatishimia maritima</name>
    <dbReference type="NCBI Taxonomy" id="870908"/>
    <lineage>
        <taxon>Bacteria</taxon>
        <taxon>Pseudomonadati</taxon>
        <taxon>Pseudomonadota</taxon>
        <taxon>Alphaproteobacteria</taxon>
        <taxon>Rhodobacterales</taxon>
        <taxon>Paracoccaceae</taxon>
        <taxon>Cognatishimia</taxon>
    </lineage>
</organism>
<evidence type="ECO:0000313" key="2">
    <source>
        <dbReference type="EMBL" id="SHH66980.1"/>
    </source>
</evidence>
<accession>A0A1M5UVP6</accession>
<keyword evidence="3" id="KW-1185">Reference proteome</keyword>
<dbReference type="EMBL" id="FQWM01000007">
    <property type="protein sequence ID" value="SHH66980.1"/>
    <property type="molecule type" value="Genomic_DNA"/>
</dbReference>
<dbReference type="RefSeq" id="WP_165610529.1">
    <property type="nucleotide sequence ID" value="NZ_FQWM01000007.1"/>
</dbReference>
<gene>
    <name evidence="2" type="ORF">SAMN04488044_2971</name>
</gene>
<dbReference type="STRING" id="870908.SAMN04488044_2971"/>
<protein>
    <submittedName>
        <fullName evidence="2">Uncharacterized protein</fullName>
    </submittedName>
</protein>
<feature type="chain" id="PRO_5012545029" evidence="1">
    <location>
        <begin position="28"/>
        <end position="47"/>
    </location>
</feature>
<evidence type="ECO:0000256" key="1">
    <source>
        <dbReference type="SAM" id="SignalP"/>
    </source>
</evidence>
<evidence type="ECO:0000313" key="3">
    <source>
        <dbReference type="Proteomes" id="UP000184211"/>
    </source>
</evidence>
<feature type="signal peptide" evidence="1">
    <location>
        <begin position="1"/>
        <end position="27"/>
    </location>
</feature>
<sequence length="47" mass="5022">MSRVMPMIVTCLGLVGYAVLQSQTAQAEDYSHAVPAVTPVEVDTLTQ</sequence>
<proteinExistence type="predicted"/>
<keyword evidence="1" id="KW-0732">Signal</keyword>
<dbReference type="AlphaFoldDB" id="A0A1M5UVP6"/>
<dbReference type="Proteomes" id="UP000184211">
    <property type="component" value="Unassembled WGS sequence"/>
</dbReference>
<reference evidence="3" key="1">
    <citation type="submission" date="2016-11" db="EMBL/GenBank/DDBJ databases">
        <authorList>
            <person name="Varghese N."/>
            <person name="Submissions S."/>
        </authorList>
    </citation>
    <scope>NUCLEOTIDE SEQUENCE [LARGE SCALE GENOMIC DNA]</scope>
    <source>
        <strain evidence="3">DSM 28223</strain>
    </source>
</reference>